<name>A0ABS3D0U9_9ALTE</name>
<dbReference type="EMBL" id="JAFKCS010000313">
    <property type="protein sequence ID" value="MBN7822995.1"/>
    <property type="molecule type" value="Genomic_DNA"/>
</dbReference>
<evidence type="ECO:0000313" key="3">
    <source>
        <dbReference type="Proteomes" id="UP000663992"/>
    </source>
</evidence>
<dbReference type="Proteomes" id="UP000663992">
    <property type="component" value="Unassembled WGS sequence"/>
</dbReference>
<reference evidence="2 3" key="1">
    <citation type="submission" date="2021-03" db="EMBL/GenBank/DDBJ databases">
        <title>novel species isolated from a fishpond in China.</title>
        <authorList>
            <person name="Lu H."/>
            <person name="Cai Z."/>
        </authorList>
    </citation>
    <scope>NUCLEOTIDE SEQUENCE [LARGE SCALE GENOMIC DNA]</scope>
    <source>
        <strain evidence="2 3">Y57</strain>
    </source>
</reference>
<dbReference type="RefSeq" id="WP_206596821.1">
    <property type="nucleotide sequence ID" value="NZ_JAFKCS010000313.1"/>
</dbReference>
<feature type="region of interest" description="Disordered" evidence="1">
    <location>
        <begin position="39"/>
        <end position="67"/>
    </location>
</feature>
<comment type="caution">
    <text evidence="2">The sequence shown here is derived from an EMBL/GenBank/DDBJ whole genome shotgun (WGS) entry which is preliminary data.</text>
</comment>
<organism evidence="2 3">
    <name type="scientific">Bowmanella yangjiangensis</name>
    <dbReference type="NCBI Taxonomy" id="2811230"/>
    <lineage>
        <taxon>Bacteria</taxon>
        <taxon>Pseudomonadati</taxon>
        <taxon>Pseudomonadota</taxon>
        <taxon>Gammaproteobacteria</taxon>
        <taxon>Alteromonadales</taxon>
        <taxon>Alteromonadaceae</taxon>
        <taxon>Bowmanella</taxon>
    </lineage>
</organism>
<evidence type="ECO:0000256" key="1">
    <source>
        <dbReference type="SAM" id="MobiDB-lite"/>
    </source>
</evidence>
<feature type="non-terminal residue" evidence="2">
    <location>
        <position position="1"/>
    </location>
</feature>
<accession>A0ABS3D0U9</accession>
<evidence type="ECO:0000313" key="2">
    <source>
        <dbReference type="EMBL" id="MBN7822995.1"/>
    </source>
</evidence>
<proteinExistence type="predicted"/>
<protein>
    <submittedName>
        <fullName evidence="2">Uncharacterized protein</fullName>
    </submittedName>
</protein>
<keyword evidence="3" id="KW-1185">Reference proteome</keyword>
<gene>
    <name evidence="2" type="ORF">J0A65_24235</name>
</gene>
<feature type="compositionally biased region" description="Low complexity" evidence="1">
    <location>
        <begin position="39"/>
        <end position="48"/>
    </location>
</feature>
<feature type="compositionally biased region" description="Polar residues" evidence="1">
    <location>
        <begin position="57"/>
        <end position="67"/>
    </location>
</feature>
<sequence length="67" mass="7268">SHEDHPMKNLKTAAALSLSTLLAAQACLAEESPAFIAHQQAQLQQQHEANAERHAQSTHTQQADQQG</sequence>